<dbReference type="PANTHER" id="PTHR21666">
    <property type="entry name" value="PEPTIDASE-RELATED"/>
    <property type="match status" value="1"/>
</dbReference>
<keyword evidence="4" id="KW-1185">Reference proteome</keyword>
<dbReference type="CDD" id="cd12797">
    <property type="entry name" value="M23_peptidase"/>
    <property type="match status" value="1"/>
</dbReference>
<dbReference type="Pfam" id="PF01551">
    <property type="entry name" value="Peptidase_M23"/>
    <property type="match status" value="1"/>
</dbReference>
<evidence type="ECO:0000313" key="4">
    <source>
        <dbReference type="Proteomes" id="UP000244090"/>
    </source>
</evidence>
<dbReference type="InterPro" id="IPR011055">
    <property type="entry name" value="Dup_hybrid_motif"/>
</dbReference>
<feature type="signal peptide" evidence="1">
    <location>
        <begin position="1"/>
        <end position="19"/>
    </location>
</feature>
<dbReference type="OrthoDB" id="9809488at2"/>
<dbReference type="PANTHER" id="PTHR21666:SF270">
    <property type="entry name" value="MUREIN HYDROLASE ACTIVATOR ENVC"/>
    <property type="match status" value="1"/>
</dbReference>
<comment type="caution">
    <text evidence="3">The sequence shown here is derived from an EMBL/GenBank/DDBJ whole genome shotgun (WGS) entry which is preliminary data.</text>
</comment>
<evidence type="ECO:0000259" key="2">
    <source>
        <dbReference type="Pfam" id="PF01551"/>
    </source>
</evidence>
<feature type="chain" id="PRO_5015563716" evidence="1">
    <location>
        <begin position="20"/>
        <end position="276"/>
    </location>
</feature>
<dbReference type="InterPro" id="IPR016047">
    <property type="entry name" value="M23ase_b-sheet_dom"/>
</dbReference>
<accession>A0A2T6BS94</accession>
<feature type="domain" description="M23ase beta-sheet core" evidence="2">
    <location>
        <begin position="146"/>
        <end position="245"/>
    </location>
</feature>
<dbReference type="GO" id="GO:0004222">
    <property type="term" value="F:metalloendopeptidase activity"/>
    <property type="evidence" value="ECO:0007669"/>
    <property type="project" value="TreeGrafter"/>
</dbReference>
<organism evidence="3 4">
    <name type="scientific">Kordia periserrulae</name>
    <dbReference type="NCBI Taxonomy" id="701523"/>
    <lineage>
        <taxon>Bacteria</taxon>
        <taxon>Pseudomonadati</taxon>
        <taxon>Bacteroidota</taxon>
        <taxon>Flavobacteriia</taxon>
        <taxon>Flavobacteriales</taxon>
        <taxon>Flavobacteriaceae</taxon>
        <taxon>Kordia</taxon>
    </lineage>
</organism>
<keyword evidence="1" id="KW-0732">Signal</keyword>
<dbReference type="Proteomes" id="UP000244090">
    <property type="component" value="Unassembled WGS sequence"/>
</dbReference>
<evidence type="ECO:0000256" key="1">
    <source>
        <dbReference type="SAM" id="SignalP"/>
    </source>
</evidence>
<dbReference type="InterPro" id="IPR050570">
    <property type="entry name" value="Cell_wall_metabolism_enzyme"/>
</dbReference>
<gene>
    <name evidence="3" type="ORF">C8N46_11120</name>
</gene>
<evidence type="ECO:0000313" key="3">
    <source>
        <dbReference type="EMBL" id="PTX58951.1"/>
    </source>
</evidence>
<proteinExistence type="predicted"/>
<dbReference type="Gene3D" id="2.70.70.10">
    <property type="entry name" value="Glucose Permease (Domain IIA)"/>
    <property type="match status" value="1"/>
</dbReference>
<sequence>MKRLTILFLVVLSVSVVEAQHISIKKDTIQTTKDTLVLSIKNNMLSPMFFRLKVKNEEANSFKYFEKIVLQPLEKKENYMKIPRRKIDTTQGLKLSGYFDFIVGYGDPSVASHDDSYVYLLPYKKKRKLVQGNFGRFSHDHIRSYHAYDFGTKIGDTIYAAREGKVVLIKEDSNKHGRTRKFANDGNFIIIQHNDGTTASYYHLDFKGALVENGDIVTRGQKIGISGMTGFTTTPHLHFVVHKATEEDGNISVPIQFEGYEGKKLKKGKKYARRKK</sequence>
<reference evidence="3 4" key="1">
    <citation type="submission" date="2018-04" db="EMBL/GenBank/DDBJ databases">
        <title>Genomic Encyclopedia of Archaeal and Bacterial Type Strains, Phase II (KMG-II): from individual species to whole genera.</title>
        <authorList>
            <person name="Goeker M."/>
        </authorList>
    </citation>
    <scope>NUCLEOTIDE SEQUENCE [LARGE SCALE GENOMIC DNA]</scope>
    <source>
        <strain evidence="3 4">DSM 25731</strain>
    </source>
</reference>
<dbReference type="EMBL" id="QBKT01000011">
    <property type="protein sequence ID" value="PTX58951.1"/>
    <property type="molecule type" value="Genomic_DNA"/>
</dbReference>
<dbReference type="RefSeq" id="WP_108116484.1">
    <property type="nucleotide sequence ID" value="NZ_QBKT01000011.1"/>
</dbReference>
<protein>
    <submittedName>
        <fullName evidence="3">Peptidase M23-like protein</fullName>
    </submittedName>
</protein>
<dbReference type="SUPFAM" id="SSF51261">
    <property type="entry name" value="Duplicated hybrid motif"/>
    <property type="match status" value="1"/>
</dbReference>
<dbReference type="AlphaFoldDB" id="A0A2T6BS94"/>
<name>A0A2T6BS94_9FLAO</name>